<organism evidence="1 2">
    <name type="scientific">Smallanthus sonchifolius</name>
    <dbReference type="NCBI Taxonomy" id="185202"/>
    <lineage>
        <taxon>Eukaryota</taxon>
        <taxon>Viridiplantae</taxon>
        <taxon>Streptophyta</taxon>
        <taxon>Embryophyta</taxon>
        <taxon>Tracheophyta</taxon>
        <taxon>Spermatophyta</taxon>
        <taxon>Magnoliopsida</taxon>
        <taxon>eudicotyledons</taxon>
        <taxon>Gunneridae</taxon>
        <taxon>Pentapetalae</taxon>
        <taxon>asterids</taxon>
        <taxon>campanulids</taxon>
        <taxon>Asterales</taxon>
        <taxon>Asteraceae</taxon>
        <taxon>Asteroideae</taxon>
        <taxon>Heliantheae alliance</taxon>
        <taxon>Millerieae</taxon>
        <taxon>Smallanthus</taxon>
    </lineage>
</organism>
<proteinExistence type="predicted"/>
<reference evidence="2" key="1">
    <citation type="journal article" date="2022" name="Mol. Ecol. Resour.">
        <title>The genomes of chicory, endive, great burdock and yacon provide insights into Asteraceae palaeo-polyploidization history and plant inulin production.</title>
        <authorList>
            <person name="Fan W."/>
            <person name="Wang S."/>
            <person name="Wang H."/>
            <person name="Wang A."/>
            <person name="Jiang F."/>
            <person name="Liu H."/>
            <person name="Zhao H."/>
            <person name="Xu D."/>
            <person name="Zhang Y."/>
        </authorList>
    </citation>
    <scope>NUCLEOTIDE SEQUENCE [LARGE SCALE GENOMIC DNA]</scope>
    <source>
        <strain evidence="2">cv. Yunnan</strain>
    </source>
</reference>
<reference evidence="1 2" key="2">
    <citation type="journal article" date="2022" name="Mol. Ecol. Resour.">
        <title>The genomes of chicory, endive, great burdock and yacon provide insights into Asteraceae paleo-polyploidization history and plant inulin production.</title>
        <authorList>
            <person name="Fan W."/>
            <person name="Wang S."/>
            <person name="Wang H."/>
            <person name="Wang A."/>
            <person name="Jiang F."/>
            <person name="Liu H."/>
            <person name="Zhao H."/>
            <person name="Xu D."/>
            <person name="Zhang Y."/>
        </authorList>
    </citation>
    <scope>NUCLEOTIDE SEQUENCE [LARGE SCALE GENOMIC DNA]</scope>
    <source>
        <strain evidence="2">cv. Yunnan</strain>
        <tissue evidence="1">Leaves</tissue>
    </source>
</reference>
<comment type="caution">
    <text evidence="1">The sequence shown here is derived from an EMBL/GenBank/DDBJ whole genome shotgun (WGS) entry which is preliminary data.</text>
</comment>
<dbReference type="Proteomes" id="UP001056120">
    <property type="component" value="Linkage Group LG21"/>
</dbReference>
<accession>A0ACB9CG72</accession>
<evidence type="ECO:0000313" key="2">
    <source>
        <dbReference type="Proteomes" id="UP001056120"/>
    </source>
</evidence>
<dbReference type="EMBL" id="CM042038">
    <property type="protein sequence ID" value="KAI3733289.1"/>
    <property type="molecule type" value="Genomic_DNA"/>
</dbReference>
<evidence type="ECO:0000313" key="1">
    <source>
        <dbReference type="EMBL" id="KAI3733289.1"/>
    </source>
</evidence>
<sequence length="149" mass="16995">MKFLVQNTNSALPVEPVSMNVDDTNVIARPLVPNLPVLPTCQVTEKEESMIYVSTSAESGQSEDCTYRDDYRAWKMNMEHEEDDEMESCNAMNSRKAVNPNAKSMKQKRTGSSSTKKMMMKWNLVITQERQETLMRSRCSDEAETNGEQ</sequence>
<gene>
    <name evidence="1" type="ORF">L1987_64509</name>
</gene>
<keyword evidence="2" id="KW-1185">Reference proteome</keyword>
<name>A0ACB9CG72_9ASTR</name>
<protein>
    <submittedName>
        <fullName evidence="1">Uncharacterized protein</fullName>
    </submittedName>
</protein>